<evidence type="ECO:0000313" key="3">
    <source>
        <dbReference type="EMBL" id="KAG0657488.1"/>
    </source>
</evidence>
<keyword evidence="4" id="KW-1185">Reference proteome</keyword>
<keyword evidence="1" id="KW-0175">Coiled coil</keyword>
<evidence type="ECO:0000256" key="2">
    <source>
        <dbReference type="SAM" id="MobiDB-lite"/>
    </source>
</evidence>
<proteinExistence type="predicted"/>
<name>A0A9P7B3E4_MAUEX</name>
<evidence type="ECO:0000256" key="1">
    <source>
        <dbReference type="SAM" id="Coils"/>
    </source>
</evidence>
<feature type="coiled-coil region" evidence="1">
    <location>
        <begin position="157"/>
        <end position="188"/>
    </location>
</feature>
<dbReference type="OrthoDB" id="4069947at2759"/>
<protein>
    <submittedName>
        <fullName evidence="3">Uncharacterized protein</fullName>
    </submittedName>
</protein>
<feature type="compositionally biased region" description="Low complexity" evidence="2">
    <location>
        <begin position="48"/>
        <end position="62"/>
    </location>
</feature>
<comment type="caution">
    <text evidence="3">The sequence shown here is derived from an EMBL/GenBank/DDBJ whole genome shotgun (WGS) entry which is preliminary data.</text>
</comment>
<feature type="compositionally biased region" description="Low complexity" evidence="2">
    <location>
        <begin position="110"/>
        <end position="132"/>
    </location>
</feature>
<accession>A0A9P7B3E4</accession>
<organism evidence="3 4">
    <name type="scientific">Maudiozyma exigua</name>
    <name type="common">Yeast</name>
    <name type="synonym">Kazachstania exigua</name>
    <dbReference type="NCBI Taxonomy" id="34358"/>
    <lineage>
        <taxon>Eukaryota</taxon>
        <taxon>Fungi</taxon>
        <taxon>Dikarya</taxon>
        <taxon>Ascomycota</taxon>
        <taxon>Saccharomycotina</taxon>
        <taxon>Saccharomycetes</taxon>
        <taxon>Saccharomycetales</taxon>
        <taxon>Saccharomycetaceae</taxon>
        <taxon>Maudiozyma</taxon>
    </lineage>
</organism>
<dbReference type="EMBL" id="PUHR01000236">
    <property type="protein sequence ID" value="KAG0657488.1"/>
    <property type="molecule type" value="Genomic_DNA"/>
</dbReference>
<evidence type="ECO:0000313" key="4">
    <source>
        <dbReference type="Proteomes" id="UP000750334"/>
    </source>
</evidence>
<gene>
    <name evidence="3" type="ORF">C6P45_002426</name>
</gene>
<reference evidence="3 4" key="1">
    <citation type="submission" date="2020-11" db="EMBL/GenBank/DDBJ databases">
        <title>Kefir isolates.</title>
        <authorList>
            <person name="Marcisauskas S."/>
            <person name="Kim Y."/>
            <person name="Blasche S."/>
        </authorList>
    </citation>
    <scope>NUCLEOTIDE SEQUENCE [LARGE SCALE GENOMIC DNA]</scope>
    <source>
        <strain evidence="3 4">OG2</strain>
    </source>
</reference>
<feature type="region of interest" description="Disordered" evidence="2">
    <location>
        <begin position="37"/>
        <end position="145"/>
    </location>
</feature>
<dbReference type="Proteomes" id="UP000750334">
    <property type="component" value="Unassembled WGS sequence"/>
</dbReference>
<sequence length="265" mass="29697">MDLATYPRSFNQVRFDEQRFPLLDSPSADISQKFATSTLGGIPNYPKSGATTTLPTGSLSSGHTVRLPINPNVHSDDRTTTEAESDPDSSQNSNSVAHMFGNHISDTQESSTTSAHTTNTDTSNSDDTSSLSHHSDPDFRPSRTLQRYIPDPLESDFQIMEQRVRELEKQLELQQQSAAADLQQLTSQNIGPMNQLDELRDDPHMEVDSASHPTSEYEPLQQQVQDLQHHIQDLNVAHNEEMANRTQEVHRYLELARPYQGSLQS</sequence>
<dbReference type="AlphaFoldDB" id="A0A9P7B3E4"/>